<keyword evidence="1" id="KW-0812">Transmembrane</keyword>
<sequence>MSSRRTTDPVRPVRPPIPVGTWVLYGCGAGLLGVAAMTVGEKIEQFFTGRPNSYVPGATLERLLGLAPRSEDDRFGLNMAMHYGQGAVAAIIRAYMSVNGIRGPFADFMFTGIRLMIDQTLENWTGVGAPPWTWPVNEQWAAEYGQVDVCKFLLQNGADPTVRSASGRTPLELGDMSCRWWVEEPRNLVNIDLYRLLLRDNGVLFEKPDSAWVGRGIFFGPPEALTLIQESLFVNYSSLPLEFRFRRAMSLKAWHFGGPSPDMLRIAMGGDSIDPAAYRLTGESGRTLLFKIVAFMAVDIAHSREENISGWRELIREAIHAGADLYHISPGYGGCYHTPLMTFFDSYWHYFGAIRRARYDFHHIPQRWALELQLAGVDLATYGAKESALWRSGAVGSFISVYVSSSRYRPSQTGQKAKEWAEWMKVHLFSLSYGPSPEDWHVWFANPVDKLVGEFREMIERKEEIIPGAWVQ</sequence>
<feature type="transmembrane region" description="Helical" evidence="1">
    <location>
        <begin position="20"/>
        <end position="40"/>
    </location>
</feature>
<gene>
    <name evidence="2" type="ORF">CNMCM5793_000623</name>
    <name evidence="3" type="ORF">CNMCM6106_000008</name>
</gene>
<organism evidence="3 5">
    <name type="scientific">Aspergillus hiratsukae</name>
    <dbReference type="NCBI Taxonomy" id="1194566"/>
    <lineage>
        <taxon>Eukaryota</taxon>
        <taxon>Fungi</taxon>
        <taxon>Dikarya</taxon>
        <taxon>Ascomycota</taxon>
        <taxon>Pezizomycotina</taxon>
        <taxon>Eurotiomycetes</taxon>
        <taxon>Eurotiomycetidae</taxon>
        <taxon>Eurotiales</taxon>
        <taxon>Aspergillaceae</taxon>
        <taxon>Aspergillus</taxon>
        <taxon>Aspergillus subgen. Fumigati</taxon>
    </lineage>
</organism>
<protein>
    <submittedName>
        <fullName evidence="3">Uncharacterized protein</fullName>
    </submittedName>
</protein>
<comment type="caution">
    <text evidence="3">The sequence shown here is derived from an EMBL/GenBank/DDBJ whole genome shotgun (WGS) entry which is preliminary data.</text>
</comment>
<dbReference type="EMBL" id="JACBAD010002013">
    <property type="protein sequence ID" value="KAF7122598.1"/>
    <property type="molecule type" value="Genomic_DNA"/>
</dbReference>
<dbReference type="SUPFAM" id="SSF48403">
    <property type="entry name" value="Ankyrin repeat"/>
    <property type="match status" value="1"/>
</dbReference>
<dbReference type="EMBL" id="JACBAF010002221">
    <property type="protein sequence ID" value="KAF7162883.1"/>
    <property type="molecule type" value="Genomic_DNA"/>
</dbReference>
<dbReference type="InterPro" id="IPR036770">
    <property type="entry name" value="Ankyrin_rpt-contain_sf"/>
</dbReference>
<keyword evidence="4" id="KW-1185">Reference proteome</keyword>
<evidence type="ECO:0000313" key="3">
    <source>
        <dbReference type="EMBL" id="KAF7162883.1"/>
    </source>
</evidence>
<evidence type="ECO:0000313" key="5">
    <source>
        <dbReference type="Proteomes" id="UP000662466"/>
    </source>
</evidence>
<accession>A0A8H6UQ00</accession>
<dbReference type="Gene3D" id="1.25.40.20">
    <property type="entry name" value="Ankyrin repeat-containing domain"/>
    <property type="match status" value="1"/>
</dbReference>
<keyword evidence="1" id="KW-0472">Membrane</keyword>
<evidence type="ECO:0000313" key="2">
    <source>
        <dbReference type="EMBL" id="KAF7122598.1"/>
    </source>
</evidence>
<dbReference type="OrthoDB" id="191139at2759"/>
<dbReference type="Pfam" id="PF13637">
    <property type="entry name" value="Ank_4"/>
    <property type="match status" value="1"/>
</dbReference>
<evidence type="ECO:0000256" key="1">
    <source>
        <dbReference type="SAM" id="Phobius"/>
    </source>
</evidence>
<proteinExistence type="predicted"/>
<dbReference type="InterPro" id="IPR002110">
    <property type="entry name" value="Ankyrin_rpt"/>
</dbReference>
<dbReference type="AlphaFoldDB" id="A0A8H6UQ00"/>
<dbReference type="Proteomes" id="UP000662466">
    <property type="component" value="Unassembled WGS sequence"/>
</dbReference>
<dbReference type="Proteomes" id="UP000630445">
    <property type="component" value="Unassembled WGS sequence"/>
</dbReference>
<keyword evidence="1" id="KW-1133">Transmembrane helix</keyword>
<name>A0A8H6UQ00_9EURO</name>
<reference evidence="3" key="1">
    <citation type="submission" date="2020-06" db="EMBL/GenBank/DDBJ databases">
        <title>Draft genome sequences of strains closely related to Aspergillus parafelis and Aspergillus hiratsukae.</title>
        <authorList>
            <person name="Dos Santos R.A.C."/>
            <person name="Rivero-Menendez O."/>
            <person name="Steenwyk J.L."/>
            <person name="Mead M.E."/>
            <person name="Goldman G.H."/>
            <person name="Alastruey-Izquierdo A."/>
            <person name="Rokas A."/>
        </authorList>
    </citation>
    <scope>NUCLEOTIDE SEQUENCE</scope>
    <source>
        <strain evidence="2">CNM-CM5793</strain>
        <strain evidence="3">CNM-CM6106</strain>
    </source>
</reference>
<dbReference type="PROSITE" id="PS51257">
    <property type="entry name" value="PROKAR_LIPOPROTEIN"/>
    <property type="match status" value="1"/>
</dbReference>
<evidence type="ECO:0000313" key="4">
    <source>
        <dbReference type="Proteomes" id="UP000630445"/>
    </source>
</evidence>